<feature type="non-terminal residue" evidence="1">
    <location>
        <position position="210"/>
    </location>
</feature>
<gene>
    <name evidence="1" type="ORF">H4219_006158</name>
</gene>
<evidence type="ECO:0000313" key="2">
    <source>
        <dbReference type="Proteomes" id="UP001150538"/>
    </source>
</evidence>
<dbReference type="AlphaFoldDB" id="A0A9W8DJH7"/>
<reference evidence="1" key="1">
    <citation type="submission" date="2022-07" db="EMBL/GenBank/DDBJ databases">
        <title>Phylogenomic reconstructions and comparative analyses of Kickxellomycotina fungi.</title>
        <authorList>
            <person name="Reynolds N.K."/>
            <person name="Stajich J.E."/>
            <person name="Barry K."/>
            <person name="Grigoriev I.V."/>
            <person name="Crous P."/>
            <person name="Smith M.E."/>
        </authorList>
    </citation>
    <scope>NUCLEOTIDE SEQUENCE</scope>
    <source>
        <strain evidence="1">NBRC 100468</strain>
    </source>
</reference>
<dbReference type="Proteomes" id="UP001150538">
    <property type="component" value="Unassembled WGS sequence"/>
</dbReference>
<evidence type="ECO:0000313" key="1">
    <source>
        <dbReference type="EMBL" id="KAJ1910640.1"/>
    </source>
</evidence>
<keyword evidence="2" id="KW-1185">Reference proteome</keyword>
<sequence>MSSALMQISQTDCSFGELGSRCTNELKDTTQLSSNISSQHNDLVRTFECLRDLYLRVNEDTLTDDEMGSFKTYKEGLLARYNTLAERQKTFFMRHCKGVKDSVESQTDKDIDEKWFGARVGHLGLVDTFLRCVKVTNVDLLDQLNKMSGQNHPLWDYSSVVETLQDVERALREKDNQTTYVIKTEPLIGNHDEVVIDPVTYMNSEPKING</sequence>
<name>A0A9W8DJH7_9FUNG</name>
<dbReference type="EMBL" id="JANBPU010000548">
    <property type="protein sequence ID" value="KAJ1910640.1"/>
    <property type="molecule type" value="Genomic_DNA"/>
</dbReference>
<accession>A0A9W8DJH7</accession>
<proteinExistence type="predicted"/>
<comment type="caution">
    <text evidence="1">The sequence shown here is derived from an EMBL/GenBank/DDBJ whole genome shotgun (WGS) entry which is preliminary data.</text>
</comment>
<protein>
    <submittedName>
        <fullName evidence="1">Uncharacterized protein</fullName>
    </submittedName>
</protein>
<organism evidence="1 2">
    <name type="scientific">Mycoemilia scoparia</name>
    <dbReference type="NCBI Taxonomy" id="417184"/>
    <lineage>
        <taxon>Eukaryota</taxon>
        <taxon>Fungi</taxon>
        <taxon>Fungi incertae sedis</taxon>
        <taxon>Zoopagomycota</taxon>
        <taxon>Kickxellomycotina</taxon>
        <taxon>Kickxellomycetes</taxon>
        <taxon>Kickxellales</taxon>
        <taxon>Kickxellaceae</taxon>
        <taxon>Mycoemilia</taxon>
    </lineage>
</organism>